<dbReference type="Proteomes" id="UP000050790">
    <property type="component" value="Unassembled WGS sequence"/>
</dbReference>
<dbReference type="CDD" id="cd00063">
    <property type="entry name" value="FN3"/>
    <property type="match status" value="1"/>
</dbReference>
<dbReference type="InterPro" id="IPR027912">
    <property type="entry name" value="CFAP54"/>
</dbReference>
<protein>
    <recommendedName>
        <fullName evidence="3">Fibronectin type-III domain-containing protein</fullName>
    </recommendedName>
</protein>
<sequence>MFESKKPINKDYLGFSDKEIYCCLKTIYQSFSAVELRNWIHESCAFIFKCREIHFSDLVIFLCRLKTVTNDSFINNPLLSNEAKRNNLRVFIKNVDYVVLFRTLEHFLSEYGFDGKFKEFILCFFRKQRELLLNMFDSSIGSNLIKIDSINLLKLFDNFSPNSHSDFLSAQLLWMNFFTSRWLSYNPMHLLDLKFRISVTASKVLHYNGYSDASEALARKSLVDFAEMHQLRDREKSLMLTTSSNLFHVVAIELSSMVFKRSVFESRKRPQGYLRPKVRVEFATLLQHSWPRTITERYLNQLIPNSSAQILAILEALSLKPGKRRSLITPKPPVDSSDWEMSDVYTELFIASMELIYPNSSKKLIPNFLSGIHVIRKIPVDREKTSTTLINHTIALNETKFLKWTQLDLIHYQYNYHDFAEEFDENGELLSESKAIPSSNINTNVSCTIDSLMKLIQIYFACAQYDIFDLVSRDTLHVFEEKLSDLIKEQAPKEFIQYIQAQIDTLELLRALHSAQLSIKVLNKNEIIEDVLQQPIVQETPAANLSKSSMKQQDTSNLTIDYLDSDKEVNSTRLLHNRTLILNFLPKGILKLIQKLDNIVMKIDELQISMYDNAIFIDIIIVLWDYCHILCQKWFIQNKLKIEYFNTIQMKLIGMLYLFNLMKTLLESLNIDVADGLMSCNLIFYVIWITEMFEQKLFHHNSRKESSHNFLLHSMNIKLLLKALTLQMKPDDICGATEFNENDKSAICLVDLWTGIWNKVMDLIYWSRNMISKRMIFLQINHPKNLEINSLSELQVELLWFEHTIRWKLRNLEWLTWCDLNEMSKEKVHKKIEQMDENSLKQCGRNKMSKVFYYCLKAETEVNNETAKKYYKIAEKLLFNKWSNESHSIASKEVINCQQSTGLSKPHENTLATERFRSDRPPPPIVIAKCENSMVFQTQKWNPSSGEQVHFYALYGKQTFVSNQKVHITDNKLTNTGILVICNNSSSVLKVTDLTPNEEYAFAVAAYNKEGHPIGSHKHGLGHSTKPVLAYSSLCIYTGLCHLLQSAFRRNLSQCLMAQSVNIIWEYLTEKYDTVDDDNSTHLTGLKLKELNSVQCSSILLKHLTTCILWHCSFIQKSENLRSCQFDNSTYLLDKQIQKIHLSEKLIIGLELSAKLNDVQLLLDFANLIYETLSFNIEMSSVTHDYAKILIKSLTIILGVRKCTTKLILLDETLNRKLTQIMIKFTFELIKVFEVLNELKGIVTILKIVKVTLNQLMKDIKPSINVSTRKRVSQGKLSSTYLTGRRKSRQNTDQMDELNSVIKTIDAYSYLVTAKLNPPRGELFGYEDEYQAIACMATKPIKAAIKDVIKFNRRTIFLQLVNIILERVHVSQINLIQPCLNEIRTWLNHRDQLLVKSCQSYETTDIMKLNDNMNATSLDKTKSAGYSQEMNHLFSLLTDYYSHKVRRMKLRNVCQDEWTQRSQFNLLQAQIEQNELLEKWQPIIVQTEVLVKMEQLEWFTYYKDNIIIDYDQSLTESLLDKQSKMNLRKSINHIDKKLDRLVFSIPQGSTRAAYKASQAIFNYLGSFVQEHMCDTNNYEKNDKNQCPFMENEHEINEDFIDTQFVLKLPDNIEKIFGFIKRSTNLGYRAKCWPKVYNAAKFCWNATLLLSSLLCKLSVWCNEAKIRRETDVKLEANIKITNKNSRKGINTDVEKNSTQTQVRNSSVSEIMNYLKQCTNRRALANIAWSCWFMSADNILDLFESSLNQDETTETKSRYDNDWLNEQSGKFWRSEIMMNNQFDIDWNWLHCFILKTLEIICRASKWEYLTYLGLKAVGILGKHWAPGILPFIIFGQNQIMKRLKKHKSMNTTDNDLNNIEQLNADFSKLVNRSQIQLYSALYHYNFIQPKSEEAFTLENDDFFNNCKSDTFGISLKSNQFLELMNQCRTFKKGTFPWTKDTVIDTIQKPNIIWIDFSQQKSEEVKPVQPKVCMSGWLIPQSHLKDDQFISNTKSMSEEEIALCNIFLPLNSKTIEDELKEAECLHYSGIMNKIDQARLYQSLVIYLLHSLSTKEINETQLNTNYDCSYVMKLVDLQNDVSQWERKVLFVINSKEGLERKTYENLIHHTIKFYNEALELLIPYNNTLQEMIIHFELLRFYLLIDQIKRAKHQALLIMDILFEQKNTLDDNFDLMINNCDLGNVMKRYSFRIIQRYGISGCLIGALVMGLLCKYSLISNDQVYRSQMICATLFKSILHGSLSCARKDIDYYDNSISTESLRILKLDEIFTNFCFDLNNIVDVLNNTLNYLITHERFTEAFPVVYLFYYIGKNLLKNIQLEFKAKLFQIKCLIGIGALKQSLFELCAILQEQSSITDTHDCHISLINFDDIKMQECLNILLTNKLSKQTIHKWGSILFCEIQLVRAEICYEIAKSIPYLPKKMIIENQISSTNPNRNQVTKSSGRKVKNQEKNIVRLLYEMENQNSMNHSNFQSYLKYLLFNYGSDVCQLMINNICNENHPSSDHSALMVVVEAAILLSKLLTSQHQARSGSMLMAYILKYIQNTLMLMNNFKNCKTLNHSANMTQKQITQQDVLSLWFRCRAELVRCQIYEVDGGRILQELPETENYETPKENDNLKIALEETETIKFKEYWNEFTLLNNQLLFIRNRLGYEKTTNIMIEEISLTNKCNQLLVYDILRESDSVVQESFQNILTVNDDSSLIKLENRLKILLNVQKMLIEELNNCGEGIRNTSLFQNTISEIRLPLHKNWKNLIQIGLRVSLILLSLGDIKSTHSLILQANYMRDNHPDCTRLITLLHMSSGQIYNEALGVLIFSQNILKHLPPYCPCIESELLFIKGHIELRLFLENKVDWQSPSQSWLRSICISAFVTGDKLFQHRTEIMLVYFWQLVYVQRKCQHLATTHVQNIMDNKSKTSLLKKELEAISSNEIAGIDDSFGKFSQSVSFCIWNILLMIDHFLSQRRQCSSSTSLKCTDFLHSTELNNRNKSIISKISKSESPKRINSALDKAFQDDSSVMHQFDLVANKCLDSIRVISPGDDEYELINLIQQSNQFDGLFDYVKNRTLVNEYWNVVFNSTSMVSDENQLLINQKYEWKKLEKINLNMDILKLYESVLYENVLNIKQLFERNEQNIKGSSVSNCQESQNENCITKVSMQNVIIPISAVPYYSQDAEYWFQRFTSLQVHLYELNASTETETFGNLSNIIKTSFSWFNDHIPENENFIQSYMSPYNLNFELKSPIKIKNETRRGGSNLSKYLLMQTINNFENDSDFYKCLPILISCYTPKAKLEAHLYQQRLVLFDNSDEFFKMIDQFNKMVIKYSAANIFSERDKANINIKSTALKSSSVKTNDKSLDSENFNHSDLEFQDEFNLWLEKFDKILRTGKIVHNPDQDKNESTKFTFMDPNLSIQINQPTDEIFNSLKEIISWRYFGGSLIKGKFSEYITKLYRMN</sequence>
<dbReference type="PANTHER" id="PTHR33487">
    <property type="entry name" value="CILIA- AND FLAGELLA-ASSOCIATED PROTEIN 54"/>
    <property type="match status" value="1"/>
</dbReference>
<proteinExistence type="predicted"/>
<dbReference type="GO" id="GO:0060271">
    <property type="term" value="P:cilium assembly"/>
    <property type="evidence" value="ECO:0007669"/>
    <property type="project" value="TreeGrafter"/>
</dbReference>
<name>A0AA84ZIJ1_9TREM</name>
<dbReference type="PANTHER" id="PTHR33487:SF1">
    <property type="entry name" value="CILIA- AND FLAGELLA-ASSOCIATED PROTEIN 54"/>
    <property type="match status" value="1"/>
</dbReference>
<organism evidence="1 2">
    <name type="scientific">Schistosoma margrebowiei</name>
    <dbReference type="NCBI Taxonomy" id="48269"/>
    <lineage>
        <taxon>Eukaryota</taxon>
        <taxon>Metazoa</taxon>
        <taxon>Spiralia</taxon>
        <taxon>Lophotrochozoa</taxon>
        <taxon>Platyhelminthes</taxon>
        <taxon>Trematoda</taxon>
        <taxon>Digenea</taxon>
        <taxon>Strigeidida</taxon>
        <taxon>Schistosomatoidea</taxon>
        <taxon>Schistosomatidae</taxon>
        <taxon>Schistosoma</taxon>
    </lineage>
</organism>
<dbReference type="Gene3D" id="2.60.40.10">
    <property type="entry name" value="Immunoglobulins"/>
    <property type="match status" value="1"/>
</dbReference>
<dbReference type="WBParaSite" id="SMRG1_33190.1">
    <property type="protein sequence ID" value="SMRG1_33190.1"/>
    <property type="gene ID" value="SMRG1_33190"/>
</dbReference>
<evidence type="ECO:0000313" key="1">
    <source>
        <dbReference type="Proteomes" id="UP000050790"/>
    </source>
</evidence>
<dbReference type="Pfam" id="PF14858">
    <property type="entry name" value="CFAP54_N"/>
    <property type="match status" value="1"/>
</dbReference>
<evidence type="ECO:0008006" key="3">
    <source>
        <dbReference type="Google" id="ProtNLM"/>
    </source>
</evidence>
<dbReference type="InterPro" id="IPR003961">
    <property type="entry name" value="FN3_dom"/>
</dbReference>
<evidence type="ECO:0000313" key="2">
    <source>
        <dbReference type="WBParaSite" id="SMRG1_33190.1"/>
    </source>
</evidence>
<reference evidence="2" key="1">
    <citation type="submission" date="2023-11" db="UniProtKB">
        <authorList>
            <consortium name="WormBaseParasite"/>
        </authorList>
    </citation>
    <scope>IDENTIFICATION</scope>
</reference>
<dbReference type="InterPro" id="IPR013783">
    <property type="entry name" value="Ig-like_fold"/>
</dbReference>
<accession>A0AA84ZIJ1</accession>